<gene>
    <name evidence="12" type="ORF">D9611_011635</name>
</gene>
<keyword evidence="5" id="KW-0472">Membrane</keyword>
<comment type="subcellular location">
    <subcellularLocation>
        <location evidence="1">Membrane</location>
    </subcellularLocation>
</comment>
<keyword evidence="10" id="KW-0732">Signal</keyword>
<comment type="function">
    <text evidence="7">Probable acetyltransferase.</text>
</comment>
<sequence length="275" mass="30781">MCIRVGALLLIPPLFVFIMNPFSEKSASKPDIHVRFYEEKDAEAVRALFVSGVMHGEDCAFEVGQRYLMREHIVLPAYALLGLGLAAMLPKESPVCFVGQKTLSAVLCATAIAWVGFWRWRLALNFQAYCDHSLSSDLADIPQYYAALKSKDTGDDDGGASGFWVAEAVSSDGAKHVVGCVGLDSRTQKDKSRCELRRMYVSDDFRRRGIAGKLINTLIAHARERGVGIIVLSTTTYQELARMMYQRLGWVEVGQIPRLVWFMRSLQLHMLERAI</sequence>
<dbReference type="CDD" id="cd04301">
    <property type="entry name" value="NAT_SF"/>
    <property type="match status" value="1"/>
</dbReference>
<comment type="similarity">
    <text evidence="8">Belongs to the camello family.</text>
</comment>
<evidence type="ECO:0000256" key="2">
    <source>
        <dbReference type="ARBA" id="ARBA00022679"/>
    </source>
</evidence>
<evidence type="ECO:0000256" key="7">
    <source>
        <dbReference type="ARBA" id="ARBA00037582"/>
    </source>
</evidence>
<protein>
    <recommendedName>
        <fullName evidence="9">Probable N-acetyltransferase 14</fullName>
    </recommendedName>
</protein>
<evidence type="ECO:0000259" key="11">
    <source>
        <dbReference type="PROSITE" id="PS51186"/>
    </source>
</evidence>
<keyword evidence="13" id="KW-1185">Reference proteome</keyword>
<evidence type="ECO:0000256" key="10">
    <source>
        <dbReference type="SAM" id="SignalP"/>
    </source>
</evidence>
<dbReference type="AlphaFoldDB" id="A0A8H5ET59"/>
<keyword evidence="6" id="KW-0012">Acyltransferase</keyword>
<proteinExistence type="inferred from homology"/>
<organism evidence="12 13">
    <name type="scientific">Ephemerocybe angulata</name>
    <dbReference type="NCBI Taxonomy" id="980116"/>
    <lineage>
        <taxon>Eukaryota</taxon>
        <taxon>Fungi</taxon>
        <taxon>Dikarya</taxon>
        <taxon>Basidiomycota</taxon>
        <taxon>Agaricomycotina</taxon>
        <taxon>Agaricomycetes</taxon>
        <taxon>Agaricomycetidae</taxon>
        <taxon>Agaricales</taxon>
        <taxon>Agaricineae</taxon>
        <taxon>Psathyrellaceae</taxon>
        <taxon>Ephemerocybe</taxon>
    </lineage>
</organism>
<feature type="chain" id="PRO_5034617406" description="Probable N-acetyltransferase 14" evidence="10">
    <location>
        <begin position="19"/>
        <end position="275"/>
    </location>
</feature>
<keyword evidence="3" id="KW-0812">Transmembrane</keyword>
<evidence type="ECO:0000256" key="4">
    <source>
        <dbReference type="ARBA" id="ARBA00022989"/>
    </source>
</evidence>
<evidence type="ECO:0000313" key="13">
    <source>
        <dbReference type="Proteomes" id="UP000541558"/>
    </source>
</evidence>
<keyword evidence="4" id="KW-1133">Transmembrane helix</keyword>
<evidence type="ECO:0000256" key="6">
    <source>
        <dbReference type="ARBA" id="ARBA00023315"/>
    </source>
</evidence>
<feature type="domain" description="N-acetyltransferase" evidence="11">
    <location>
        <begin position="104"/>
        <end position="275"/>
    </location>
</feature>
<dbReference type="PROSITE" id="PS51186">
    <property type="entry name" value="GNAT"/>
    <property type="match status" value="1"/>
</dbReference>
<accession>A0A8H5ET59</accession>
<dbReference type="Pfam" id="PF00583">
    <property type="entry name" value="Acetyltransf_1"/>
    <property type="match status" value="1"/>
</dbReference>
<dbReference type="OrthoDB" id="41532at2759"/>
<dbReference type="InterPro" id="IPR016181">
    <property type="entry name" value="Acyl_CoA_acyltransferase"/>
</dbReference>
<dbReference type="Gene3D" id="3.40.630.30">
    <property type="match status" value="1"/>
</dbReference>
<comment type="caution">
    <text evidence="12">The sequence shown here is derived from an EMBL/GenBank/DDBJ whole genome shotgun (WGS) entry which is preliminary data.</text>
</comment>
<evidence type="ECO:0000313" key="12">
    <source>
        <dbReference type="EMBL" id="KAF5311472.1"/>
    </source>
</evidence>
<evidence type="ECO:0000256" key="8">
    <source>
        <dbReference type="ARBA" id="ARBA00038470"/>
    </source>
</evidence>
<name>A0A8H5ET59_9AGAR</name>
<dbReference type="PANTHER" id="PTHR13947:SF51">
    <property type="entry name" value="N-ACETYLTRANSFERASE 14-RELATED"/>
    <property type="match status" value="1"/>
</dbReference>
<dbReference type="GO" id="GO:0016020">
    <property type="term" value="C:membrane"/>
    <property type="evidence" value="ECO:0007669"/>
    <property type="project" value="UniProtKB-SubCell"/>
</dbReference>
<keyword evidence="2" id="KW-0808">Transferase</keyword>
<dbReference type="EMBL" id="JAACJK010000226">
    <property type="protein sequence ID" value="KAF5311472.1"/>
    <property type="molecule type" value="Genomic_DNA"/>
</dbReference>
<dbReference type="GO" id="GO:0008080">
    <property type="term" value="F:N-acetyltransferase activity"/>
    <property type="evidence" value="ECO:0007669"/>
    <property type="project" value="InterPro"/>
</dbReference>
<evidence type="ECO:0000256" key="3">
    <source>
        <dbReference type="ARBA" id="ARBA00022692"/>
    </source>
</evidence>
<evidence type="ECO:0000256" key="9">
    <source>
        <dbReference type="ARBA" id="ARBA00040241"/>
    </source>
</evidence>
<feature type="signal peptide" evidence="10">
    <location>
        <begin position="1"/>
        <end position="18"/>
    </location>
</feature>
<dbReference type="PANTHER" id="PTHR13947">
    <property type="entry name" value="GNAT FAMILY N-ACETYLTRANSFERASE"/>
    <property type="match status" value="1"/>
</dbReference>
<dbReference type="SUPFAM" id="SSF55729">
    <property type="entry name" value="Acyl-CoA N-acyltransferases (Nat)"/>
    <property type="match status" value="1"/>
</dbReference>
<evidence type="ECO:0000256" key="1">
    <source>
        <dbReference type="ARBA" id="ARBA00004370"/>
    </source>
</evidence>
<evidence type="ECO:0000256" key="5">
    <source>
        <dbReference type="ARBA" id="ARBA00023136"/>
    </source>
</evidence>
<dbReference type="InterPro" id="IPR050769">
    <property type="entry name" value="NAT_camello-type"/>
</dbReference>
<reference evidence="12 13" key="1">
    <citation type="journal article" date="2020" name="ISME J.">
        <title>Uncovering the hidden diversity of litter-decomposition mechanisms in mushroom-forming fungi.</title>
        <authorList>
            <person name="Floudas D."/>
            <person name="Bentzer J."/>
            <person name="Ahren D."/>
            <person name="Johansson T."/>
            <person name="Persson P."/>
            <person name="Tunlid A."/>
        </authorList>
    </citation>
    <scope>NUCLEOTIDE SEQUENCE [LARGE SCALE GENOMIC DNA]</scope>
    <source>
        <strain evidence="12 13">CBS 175.51</strain>
    </source>
</reference>
<dbReference type="Proteomes" id="UP000541558">
    <property type="component" value="Unassembled WGS sequence"/>
</dbReference>
<dbReference type="InterPro" id="IPR000182">
    <property type="entry name" value="GNAT_dom"/>
</dbReference>